<proteinExistence type="predicted"/>
<dbReference type="EMBL" id="PKMF04000301">
    <property type="protein sequence ID" value="KAK7838683.1"/>
    <property type="molecule type" value="Genomic_DNA"/>
</dbReference>
<dbReference type="AlphaFoldDB" id="A0AAW0KGY0"/>
<organism evidence="1 2">
    <name type="scientific">Quercus suber</name>
    <name type="common">Cork oak</name>
    <dbReference type="NCBI Taxonomy" id="58331"/>
    <lineage>
        <taxon>Eukaryota</taxon>
        <taxon>Viridiplantae</taxon>
        <taxon>Streptophyta</taxon>
        <taxon>Embryophyta</taxon>
        <taxon>Tracheophyta</taxon>
        <taxon>Spermatophyta</taxon>
        <taxon>Magnoliopsida</taxon>
        <taxon>eudicotyledons</taxon>
        <taxon>Gunneridae</taxon>
        <taxon>Pentapetalae</taxon>
        <taxon>rosids</taxon>
        <taxon>fabids</taxon>
        <taxon>Fagales</taxon>
        <taxon>Fagaceae</taxon>
        <taxon>Quercus</taxon>
    </lineage>
</organism>
<comment type="caution">
    <text evidence="1">The sequence shown here is derived from an EMBL/GenBank/DDBJ whole genome shotgun (WGS) entry which is preliminary data.</text>
</comment>
<evidence type="ECO:0000313" key="2">
    <source>
        <dbReference type="Proteomes" id="UP000237347"/>
    </source>
</evidence>
<accession>A0AAW0KGY0</accession>
<sequence>MELVVRACLVLDTRSRRTIYIIHEENHFFVYWLSGYCTGYMRDTLVACVLILSTKCGKTFAKNI</sequence>
<evidence type="ECO:0000313" key="1">
    <source>
        <dbReference type="EMBL" id="KAK7838683.1"/>
    </source>
</evidence>
<protein>
    <submittedName>
        <fullName evidence="1">Uncharacterized protein</fullName>
    </submittedName>
</protein>
<gene>
    <name evidence="1" type="ORF">CFP56_019315</name>
</gene>
<keyword evidence="2" id="KW-1185">Reference proteome</keyword>
<reference evidence="1 2" key="1">
    <citation type="journal article" date="2018" name="Sci. Data">
        <title>The draft genome sequence of cork oak.</title>
        <authorList>
            <person name="Ramos A.M."/>
            <person name="Usie A."/>
            <person name="Barbosa P."/>
            <person name="Barros P.M."/>
            <person name="Capote T."/>
            <person name="Chaves I."/>
            <person name="Simoes F."/>
            <person name="Abreu I."/>
            <person name="Carrasquinho I."/>
            <person name="Faro C."/>
            <person name="Guimaraes J.B."/>
            <person name="Mendonca D."/>
            <person name="Nobrega F."/>
            <person name="Rodrigues L."/>
            <person name="Saibo N.J.M."/>
            <person name="Varela M.C."/>
            <person name="Egas C."/>
            <person name="Matos J."/>
            <person name="Miguel C.M."/>
            <person name="Oliveira M.M."/>
            <person name="Ricardo C.P."/>
            <person name="Goncalves S."/>
        </authorList>
    </citation>
    <scope>NUCLEOTIDE SEQUENCE [LARGE SCALE GENOMIC DNA]</scope>
    <source>
        <strain evidence="2">cv. HL8</strain>
    </source>
</reference>
<dbReference type="Proteomes" id="UP000237347">
    <property type="component" value="Unassembled WGS sequence"/>
</dbReference>
<name>A0AAW0KGY0_QUESU</name>